<dbReference type="Pfam" id="PF05734">
    <property type="entry name" value="DUF832"/>
    <property type="match status" value="1"/>
</dbReference>
<feature type="compositionally biased region" description="Acidic residues" evidence="1">
    <location>
        <begin position="456"/>
        <end position="465"/>
    </location>
</feature>
<proteinExistence type="predicted"/>
<feature type="compositionally biased region" description="Pro residues" evidence="1">
    <location>
        <begin position="335"/>
        <end position="348"/>
    </location>
</feature>
<name>A0A0B4Q5J7_9GAMA</name>
<evidence type="ECO:0000313" key="2">
    <source>
        <dbReference type="EMBL" id="AIU39493.1"/>
    </source>
</evidence>
<feature type="compositionally biased region" description="Basic residues" evidence="1">
    <location>
        <begin position="582"/>
        <end position="593"/>
    </location>
</feature>
<dbReference type="InterPro" id="IPR008550">
    <property type="entry name" value="Herpesvirus_BRRF2-like"/>
</dbReference>
<evidence type="ECO:0000256" key="1">
    <source>
        <dbReference type="SAM" id="MobiDB-lite"/>
    </source>
</evidence>
<reference evidence="2 3" key="1">
    <citation type="journal article" date="2015" name="Genome Announc.">
        <title>Genome sequences of equid herpesviruses 2 and 5.</title>
        <authorList>
            <person name="Wilkie G.S."/>
            <person name="Kerr K."/>
            <person name="Stewart J.P."/>
            <person name="Studdert M.J."/>
            <person name="Davison A.J."/>
        </authorList>
    </citation>
    <scope>NUCLEOTIDE SEQUENCE [LARGE SCALE GENOMIC DNA]</scope>
    <source>
        <strain evidence="2">G9/92</strain>
    </source>
</reference>
<accession>A0A0B4Q5J7</accession>
<evidence type="ECO:0000313" key="3">
    <source>
        <dbReference type="Proteomes" id="UP000163076"/>
    </source>
</evidence>
<gene>
    <name evidence="2" type="primary">ORF48</name>
</gene>
<feature type="compositionally biased region" description="Acidic residues" evidence="1">
    <location>
        <begin position="499"/>
        <end position="519"/>
    </location>
</feature>
<dbReference type="EMBL" id="KM924294">
    <property type="protein sequence ID" value="AIU39493.1"/>
    <property type="molecule type" value="Genomic_DNA"/>
</dbReference>
<protein>
    <submittedName>
        <fullName evidence="2">Tegument protein G48</fullName>
    </submittedName>
</protein>
<feature type="compositionally biased region" description="Basic and acidic residues" evidence="1">
    <location>
        <begin position="384"/>
        <end position="393"/>
    </location>
</feature>
<organism evidence="2 3">
    <name type="scientific">Equid gammaherpesvirus 2</name>
    <name type="common">Equine herpesvirus 2</name>
    <dbReference type="NCBI Taxonomy" id="12657"/>
    <lineage>
        <taxon>Viruses</taxon>
        <taxon>Duplodnaviria</taxon>
        <taxon>Heunggongvirae</taxon>
        <taxon>Peploviricota</taxon>
        <taxon>Herviviricetes</taxon>
        <taxon>Herpesvirales</taxon>
        <taxon>Orthoherpesviridae</taxon>
        <taxon>Gammaherpesvirinae</taxon>
        <taxon>Percavirus</taxon>
        <taxon>Percavirus equidgamma2</taxon>
    </lineage>
</organism>
<feature type="compositionally biased region" description="Basic and acidic residues" evidence="1">
    <location>
        <begin position="594"/>
        <end position="606"/>
    </location>
</feature>
<feature type="compositionally biased region" description="Acidic residues" evidence="1">
    <location>
        <begin position="394"/>
        <end position="443"/>
    </location>
</feature>
<feature type="region of interest" description="Disordered" evidence="1">
    <location>
        <begin position="373"/>
        <end position="606"/>
    </location>
</feature>
<feature type="compositionally biased region" description="Gly residues" evidence="1">
    <location>
        <begin position="444"/>
        <end position="455"/>
    </location>
</feature>
<sequence>MAAAGKGSPRTSVVPVVGLADDDVEQWRRALDSFLVHGKTGDTIRKLSRLFKGDGHYGLLASLVIMQSAFGHSSKFRHKLSVMEVIQFSDKAAVTLYRKLKDHKHETGIEQVFWDCKQRLALLLENECGCVDCQRLASVLQRDRGVMRPPNLNPHQKHSQAATFLTWIYNQAVLNLNVAILEDQIDVLFIKPDEFFDFAPDMRDELSLLTSCLHFCWLHFILKHYVHLELDVIQEHIANTCDKLGVPPVNSLGQVQTLLGSLSSSLLRRKSHLHEVPHNTVHYDPLSEVHSHMSRKYTLTPQTLAKISSLVPRKLSQFQKEHIARRLRLGRRPHPPPPSHPPPRPPPLQRQLSVSGEVGPVCDLLSDLSLLGAAGGAEDPSGSPEKEEFHLEISDSESEDEEEGDGQEDEASKGEEDEEEFKLEISDSDEEGEEDGDGDDEAGGDGGCGCGAGGTEDGEDEDDQDIEFRDSDSDGEGGEGAPDEGDEGGDGNEERDPGSDSEEEEVRLEISDSDDEEEGGLAQQVKFMGREGAAGGRDPGEGEASGDEGHEGAVGGYDPKGEDPFYDLKEFEELLQGDRPDRGRRKKSKSKKSKVLDRSGYYRESV</sequence>
<feature type="region of interest" description="Disordered" evidence="1">
    <location>
        <begin position="327"/>
        <end position="353"/>
    </location>
</feature>
<feature type="compositionally biased region" description="Basic and acidic residues" evidence="1">
    <location>
        <begin position="559"/>
        <end position="581"/>
    </location>
</feature>
<dbReference type="Proteomes" id="UP000163076">
    <property type="component" value="Segment"/>
</dbReference>
<feature type="compositionally biased region" description="Acidic residues" evidence="1">
    <location>
        <begin position="473"/>
        <end position="491"/>
    </location>
</feature>